<sequence length="127" mass="14436">MSSIDSTFNMLDFFLASVFSLVVVLTVVVIFFMSVIFLRRMTNSFTSRMRDFILSCAKRFTSTVRLVLRRSEGVLVLGIFVVKVFLNILINIPLFTVGTTLGVVMLNQPMNGLARRVVIKMLYIDKL</sequence>
<evidence type="ECO:0000256" key="1">
    <source>
        <dbReference type="SAM" id="Phobius"/>
    </source>
</evidence>
<accession>A0A8D8XGV1</accession>
<organism evidence="2">
    <name type="scientific">Cacopsylla melanoneura</name>
    <dbReference type="NCBI Taxonomy" id="428564"/>
    <lineage>
        <taxon>Eukaryota</taxon>
        <taxon>Metazoa</taxon>
        <taxon>Ecdysozoa</taxon>
        <taxon>Arthropoda</taxon>
        <taxon>Hexapoda</taxon>
        <taxon>Insecta</taxon>
        <taxon>Pterygota</taxon>
        <taxon>Neoptera</taxon>
        <taxon>Paraneoptera</taxon>
        <taxon>Hemiptera</taxon>
        <taxon>Sternorrhyncha</taxon>
        <taxon>Psylloidea</taxon>
        <taxon>Psyllidae</taxon>
        <taxon>Psyllinae</taxon>
        <taxon>Cacopsylla</taxon>
    </lineage>
</organism>
<dbReference type="AlphaFoldDB" id="A0A8D8XGV1"/>
<feature type="transmembrane region" description="Helical" evidence="1">
    <location>
        <begin position="74"/>
        <end position="95"/>
    </location>
</feature>
<keyword evidence="1" id="KW-0472">Membrane</keyword>
<name>A0A8D8XGV1_9HEMI</name>
<feature type="transmembrane region" description="Helical" evidence="1">
    <location>
        <begin position="13"/>
        <end position="38"/>
    </location>
</feature>
<evidence type="ECO:0000313" key="2">
    <source>
        <dbReference type="EMBL" id="CAG6694474.1"/>
    </source>
</evidence>
<keyword evidence="1" id="KW-0812">Transmembrane</keyword>
<protein>
    <submittedName>
        <fullName evidence="2">Uncharacterized protein</fullName>
    </submittedName>
</protein>
<dbReference type="EMBL" id="HBUF01318474">
    <property type="protein sequence ID" value="CAG6694474.1"/>
    <property type="molecule type" value="Transcribed_RNA"/>
</dbReference>
<proteinExistence type="predicted"/>
<reference evidence="2" key="1">
    <citation type="submission" date="2021-05" db="EMBL/GenBank/DDBJ databases">
        <authorList>
            <person name="Alioto T."/>
            <person name="Alioto T."/>
            <person name="Gomez Garrido J."/>
        </authorList>
    </citation>
    <scope>NUCLEOTIDE SEQUENCE</scope>
</reference>
<keyword evidence="1" id="KW-1133">Transmembrane helix</keyword>